<keyword evidence="3" id="KW-1185">Reference proteome</keyword>
<comment type="caution">
    <text evidence="2">The sequence shown here is derived from an EMBL/GenBank/DDBJ whole genome shotgun (WGS) entry which is preliminary data.</text>
</comment>
<protein>
    <submittedName>
        <fullName evidence="2">Aminobenzoyl-glutamate utilization protein B</fullName>
    </submittedName>
</protein>
<organism evidence="2 3">
    <name type="scientific">Streptomyces sulfonofaciens</name>
    <dbReference type="NCBI Taxonomy" id="68272"/>
    <lineage>
        <taxon>Bacteria</taxon>
        <taxon>Bacillati</taxon>
        <taxon>Actinomycetota</taxon>
        <taxon>Actinomycetes</taxon>
        <taxon>Kitasatosporales</taxon>
        <taxon>Streptomycetaceae</taxon>
        <taxon>Streptomyces</taxon>
    </lineage>
</organism>
<dbReference type="PANTHER" id="PTHR30575:SF0">
    <property type="entry name" value="XAA-ARG DIPEPTIDASE"/>
    <property type="match status" value="1"/>
</dbReference>
<dbReference type="InterPro" id="IPR017439">
    <property type="entry name" value="Amidohydrolase"/>
</dbReference>
<dbReference type="Gene3D" id="3.40.630.10">
    <property type="entry name" value="Zn peptidases"/>
    <property type="match status" value="2"/>
</dbReference>
<dbReference type="RefSeq" id="WP_189932996.1">
    <property type="nucleotide sequence ID" value="NZ_BNCD01000009.1"/>
</dbReference>
<dbReference type="GO" id="GO:0046657">
    <property type="term" value="P:folic acid catabolic process"/>
    <property type="evidence" value="ECO:0007669"/>
    <property type="project" value="TreeGrafter"/>
</dbReference>
<dbReference type="Pfam" id="PF07687">
    <property type="entry name" value="M20_dimer"/>
    <property type="match status" value="1"/>
</dbReference>
<reference evidence="2" key="1">
    <citation type="journal article" date="2014" name="Int. J. Syst. Evol. Microbiol.">
        <title>Complete genome sequence of Corynebacterium casei LMG S-19264T (=DSM 44701T), isolated from a smear-ripened cheese.</title>
        <authorList>
            <consortium name="US DOE Joint Genome Institute (JGI-PGF)"/>
            <person name="Walter F."/>
            <person name="Albersmeier A."/>
            <person name="Kalinowski J."/>
            <person name="Ruckert C."/>
        </authorList>
    </citation>
    <scope>NUCLEOTIDE SEQUENCE</scope>
    <source>
        <strain evidence="2">JCM 5069</strain>
    </source>
</reference>
<name>A0A919L1B2_9ACTN</name>
<dbReference type="InterPro" id="IPR011650">
    <property type="entry name" value="Peptidase_M20_dimer"/>
</dbReference>
<dbReference type="GO" id="GO:0071713">
    <property type="term" value="F:para-aminobenzoyl-glutamate hydrolase activity"/>
    <property type="evidence" value="ECO:0007669"/>
    <property type="project" value="TreeGrafter"/>
</dbReference>
<feature type="domain" description="Peptidase M20 dimerisation" evidence="1">
    <location>
        <begin position="253"/>
        <end position="348"/>
    </location>
</feature>
<proteinExistence type="predicted"/>
<dbReference type="GO" id="GO:0016805">
    <property type="term" value="F:dipeptidase activity"/>
    <property type="evidence" value="ECO:0007669"/>
    <property type="project" value="TreeGrafter"/>
</dbReference>
<dbReference type="NCBIfam" id="TIGR01891">
    <property type="entry name" value="amidohydrolases"/>
    <property type="match status" value="1"/>
</dbReference>
<gene>
    <name evidence="2" type="ORF">GCM10018793_34990</name>
</gene>
<reference evidence="2" key="2">
    <citation type="submission" date="2020-09" db="EMBL/GenBank/DDBJ databases">
        <authorList>
            <person name="Sun Q."/>
            <person name="Ohkuma M."/>
        </authorList>
    </citation>
    <scope>NUCLEOTIDE SEQUENCE</scope>
    <source>
        <strain evidence="2">JCM 5069</strain>
    </source>
</reference>
<evidence type="ECO:0000259" key="1">
    <source>
        <dbReference type="Pfam" id="PF07687"/>
    </source>
</evidence>
<sequence length="566" mass="59623">MSNDYELGRRRLLKAFGLTSAAGTAAMMSADPVLGATLGHDERTGVSPATYRAPTGLAQDSEAKSTALAWIDTASSEIVRLNDDVWKYAELSLREWKSSLAVAALLKKYGFDVEWGAGGFPAAFVATYGSGGPVIGFNAEYDALPGLSQKAGAGEHDPLVYHYDAYGPTYGAGHGDGHNGLGAGSTAAAIAVSRAIAEKGLKATVKVFGTTGEEQLVGKPFMVKAGVYDGLDAFMDWHPFGSTLAFWNTTSALSSATFTFLGAAGHGANPLGNKSGLDGALLMATMSEYLREKNVAPSGRFHYAIINGGGAPNVTPDMCSIWFFIREGSPARVKVLYDKIVECAKAAAQASQTRLVHKFHSATWNSLGNKAGAELMYDNMRQIGPPAFTDEDHALAKQLQKSLGKPEVGMSTTVVPLAPPAPSFGGGISTDTADVSWHAPTVTALVATFPAGCPNHNWTVTSTAGHHIGHQGTLSAARYLAASAVDLITQPDRLTAVQDEFRQRTDGVEWKSMIPDGTQPPLYEPPADFLAETGQQWPPQGVTWPVPEVIAAEQLGTTGPDLPPVT</sequence>
<evidence type="ECO:0000313" key="3">
    <source>
        <dbReference type="Proteomes" id="UP000603708"/>
    </source>
</evidence>
<dbReference type="InterPro" id="IPR052030">
    <property type="entry name" value="Peptidase_M20/M20A_hydrolases"/>
</dbReference>
<dbReference type="GO" id="GO:0005737">
    <property type="term" value="C:cytoplasm"/>
    <property type="evidence" value="ECO:0007669"/>
    <property type="project" value="TreeGrafter"/>
</dbReference>
<dbReference type="SUPFAM" id="SSF53187">
    <property type="entry name" value="Zn-dependent exopeptidases"/>
    <property type="match status" value="1"/>
</dbReference>
<dbReference type="PANTHER" id="PTHR30575">
    <property type="entry name" value="PEPTIDASE M20"/>
    <property type="match status" value="1"/>
</dbReference>
<dbReference type="InterPro" id="IPR006311">
    <property type="entry name" value="TAT_signal"/>
</dbReference>
<dbReference type="InterPro" id="IPR036264">
    <property type="entry name" value="Bact_exopeptidase_dim_dom"/>
</dbReference>
<dbReference type="SUPFAM" id="SSF55031">
    <property type="entry name" value="Bacterial exopeptidase dimerisation domain"/>
    <property type="match status" value="1"/>
</dbReference>
<dbReference type="PROSITE" id="PS51318">
    <property type="entry name" value="TAT"/>
    <property type="match status" value="1"/>
</dbReference>
<dbReference type="Proteomes" id="UP000603708">
    <property type="component" value="Unassembled WGS sequence"/>
</dbReference>
<dbReference type="EMBL" id="BNCD01000009">
    <property type="protein sequence ID" value="GHH80248.1"/>
    <property type="molecule type" value="Genomic_DNA"/>
</dbReference>
<evidence type="ECO:0000313" key="2">
    <source>
        <dbReference type="EMBL" id="GHH80248.1"/>
    </source>
</evidence>
<dbReference type="AlphaFoldDB" id="A0A919L1B2"/>
<accession>A0A919L1B2</accession>